<feature type="domain" description="Methionyl-tRNA synthetase anticodon-binding" evidence="1">
    <location>
        <begin position="34"/>
        <end position="166"/>
    </location>
</feature>
<dbReference type="InterPro" id="IPR009080">
    <property type="entry name" value="tRNAsynth_Ia_anticodon-bd"/>
</dbReference>
<dbReference type="PANTHER" id="PTHR43326:SF1">
    <property type="entry name" value="METHIONINE--TRNA LIGASE, MITOCHONDRIAL"/>
    <property type="match status" value="1"/>
</dbReference>
<dbReference type="GO" id="GO:0005524">
    <property type="term" value="F:ATP binding"/>
    <property type="evidence" value="ECO:0007669"/>
    <property type="project" value="InterPro"/>
</dbReference>
<accession>A0A7R9WUJ2</accession>
<dbReference type="SUPFAM" id="SSF47323">
    <property type="entry name" value="Anticodon-binding domain of a subclass of class I aminoacyl-tRNA synthetases"/>
    <property type="match status" value="1"/>
</dbReference>
<dbReference type="PANTHER" id="PTHR43326">
    <property type="entry name" value="METHIONYL-TRNA SYNTHETASE"/>
    <property type="match status" value="1"/>
</dbReference>
<dbReference type="AlphaFoldDB" id="A0A7R9WUJ2"/>
<reference evidence="2" key="1">
    <citation type="submission" date="2021-01" db="EMBL/GenBank/DDBJ databases">
        <authorList>
            <person name="Corre E."/>
            <person name="Pelletier E."/>
            <person name="Niang G."/>
            <person name="Scheremetjew M."/>
            <person name="Finn R."/>
            <person name="Kale V."/>
            <person name="Holt S."/>
            <person name="Cochrane G."/>
            <person name="Meng A."/>
            <person name="Brown T."/>
            <person name="Cohen L."/>
        </authorList>
    </citation>
    <scope>NUCLEOTIDE SEQUENCE</scope>
    <source>
        <strain evidence="2">CCMP3328</strain>
    </source>
</reference>
<organism evidence="2">
    <name type="scientific">Craspedostauros australis</name>
    <dbReference type="NCBI Taxonomy" id="1486917"/>
    <lineage>
        <taxon>Eukaryota</taxon>
        <taxon>Sar</taxon>
        <taxon>Stramenopiles</taxon>
        <taxon>Ochrophyta</taxon>
        <taxon>Bacillariophyta</taxon>
        <taxon>Bacillariophyceae</taxon>
        <taxon>Bacillariophycidae</taxon>
        <taxon>Naviculales</taxon>
        <taxon>Naviculaceae</taxon>
        <taxon>Craspedostauros</taxon>
    </lineage>
</organism>
<dbReference type="Gene3D" id="1.10.730.10">
    <property type="entry name" value="Isoleucyl-tRNA Synthetase, Domain 1"/>
    <property type="match status" value="1"/>
</dbReference>
<dbReference type="Pfam" id="PF19303">
    <property type="entry name" value="Anticodon_3"/>
    <property type="match status" value="1"/>
</dbReference>
<dbReference type="GO" id="GO:0004825">
    <property type="term" value="F:methionine-tRNA ligase activity"/>
    <property type="evidence" value="ECO:0007669"/>
    <property type="project" value="InterPro"/>
</dbReference>
<sequence length="173" mass="19668">MVFKTNLANELGNLCQRTLSMVFKNCGKAVPAEIGEFTPEDEALLQSARSLQERTSTFISEQAIQKYANAMIEMVWDTNKYIDQMEPWALKKTDPERMATVLYVILEVLRYVGILYQPLIPDSANKILDLLVIPEDERDFEHLTEDYMIKKGTAITKPVGVFPRIEVPEPAAV</sequence>
<name>A0A7R9WUJ2_9STRA</name>
<evidence type="ECO:0000313" key="2">
    <source>
        <dbReference type="EMBL" id="CAD8335042.1"/>
    </source>
</evidence>
<dbReference type="GO" id="GO:0006431">
    <property type="term" value="P:methionyl-tRNA aminoacylation"/>
    <property type="evidence" value="ECO:0007669"/>
    <property type="project" value="TreeGrafter"/>
</dbReference>
<dbReference type="InterPro" id="IPR041872">
    <property type="entry name" value="Anticodon_Met"/>
</dbReference>
<protein>
    <recommendedName>
        <fullName evidence="1">Methionyl-tRNA synthetase anticodon-binding domain-containing protein</fullName>
    </recommendedName>
</protein>
<dbReference type="CDD" id="cd07957">
    <property type="entry name" value="Anticodon_Ia_Met"/>
    <property type="match status" value="1"/>
</dbReference>
<evidence type="ECO:0000259" key="1">
    <source>
        <dbReference type="Pfam" id="PF19303"/>
    </source>
</evidence>
<proteinExistence type="predicted"/>
<dbReference type="EMBL" id="HBEF01011328">
    <property type="protein sequence ID" value="CAD8335042.1"/>
    <property type="molecule type" value="Transcribed_RNA"/>
</dbReference>
<dbReference type="InterPro" id="IPR023457">
    <property type="entry name" value="Met-tRNA_synth_2"/>
</dbReference>
<gene>
    <name evidence="2" type="ORF">CAUS1442_LOCUS7147</name>
</gene>